<organism evidence="1 2">
    <name type="scientific">Macrosiphum euphorbiae</name>
    <name type="common">potato aphid</name>
    <dbReference type="NCBI Taxonomy" id="13131"/>
    <lineage>
        <taxon>Eukaryota</taxon>
        <taxon>Metazoa</taxon>
        <taxon>Ecdysozoa</taxon>
        <taxon>Arthropoda</taxon>
        <taxon>Hexapoda</taxon>
        <taxon>Insecta</taxon>
        <taxon>Pterygota</taxon>
        <taxon>Neoptera</taxon>
        <taxon>Paraneoptera</taxon>
        <taxon>Hemiptera</taxon>
        <taxon>Sternorrhyncha</taxon>
        <taxon>Aphidomorpha</taxon>
        <taxon>Aphidoidea</taxon>
        <taxon>Aphididae</taxon>
        <taxon>Macrosiphini</taxon>
        <taxon>Macrosiphum</taxon>
    </lineage>
</organism>
<comment type="caution">
    <text evidence="1">The sequence shown here is derived from an EMBL/GenBank/DDBJ whole genome shotgun (WGS) entry which is preliminary data.</text>
</comment>
<gene>
    <name evidence="1" type="ORF">MEUPH1_LOCUS8163</name>
</gene>
<accession>A0AAV0W851</accession>
<evidence type="ECO:0008006" key="3">
    <source>
        <dbReference type="Google" id="ProtNLM"/>
    </source>
</evidence>
<protein>
    <recommendedName>
        <fullName evidence="3">Nucleolus and neural progenitor protein-like N-terminal domain-containing protein</fullName>
    </recommendedName>
</protein>
<proteinExistence type="predicted"/>
<evidence type="ECO:0000313" key="1">
    <source>
        <dbReference type="EMBL" id="CAI6351853.1"/>
    </source>
</evidence>
<dbReference type="Proteomes" id="UP001160148">
    <property type="component" value="Unassembled WGS sequence"/>
</dbReference>
<name>A0AAV0W851_9HEMI</name>
<sequence length="585" mass="67984">MKLIETDSCEIVIRVFNSMSSSSFSSADLPWNSRNTDSTSYERQIILQELSPKESSLQHFKSGLNLEVLSQSLRTYFKPFDTDKQIFLFKNIYFKCFKIMKGDYNKIKHMMDQITREVHTRVEKIQKSSNDKRKPTNNIKLNNDGKCGKKLAKIHGHKCNKKYKKLLRSYDPILNDKELVKALSDPDDKIRRNYKIPFDLGAKISDKANNRSVNDKSEASSASTSSLPNVIKAPIERNVNSSEGISLKMPNLTKSGKDNNKSIIEILPDDNNHNKQPAISADSIEISRNESNEASSSKVEFVSMCLSPKVTIYQYRCENSTDFLRLKKTVFKHDPSSSDTFKKLVKILKKSFNFELPRVSKIIYKWHSSKMQVIQQLLQEILQTINQTKNKIIHFMTFLNLLFHKSVNTYYLSIDELYYSFFSFVDFIKRCLLSRVNPILMEWLPMAWTNCFNYGLILVEYILYNDLKRMIEYKSIHTLLEWSYVPDIQKLFKILSYDNKSRSASIIYMSENINNYMKERNISKLEHQDIQDEPPKKKIKLTSAQQMFPQAQQSAELPVTIKNTTREAQVILSSIASVNIEHAYH</sequence>
<evidence type="ECO:0000313" key="2">
    <source>
        <dbReference type="Proteomes" id="UP001160148"/>
    </source>
</evidence>
<keyword evidence="2" id="KW-1185">Reference proteome</keyword>
<dbReference type="EMBL" id="CARXXK010000001">
    <property type="protein sequence ID" value="CAI6351853.1"/>
    <property type="molecule type" value="Genomic_DNA"/>
</dbReference>
<dbReference type="AlphaFoldDB" id="A0AAV0W851"/>
<reference evidence="1 2" key="1">
    <citation type="submission" date="2023-01" db="EMBL/GenBank/DDBJ databases">
        <authorList>
            <person name="Whitehead M."/>
        </authorList>
    </citation>
    <scope>NUCLEOTIDE SEQUENCE [LARGE SCALE GENOMIC DNA]</scope>
</reference>